<dbReference type="Gene3D" id="3.30.70.3040">
    <property type="match status" value="1"/>
</dbReference>
<dbReference type="EMBL" id="BAAAZP010000067">
    <property type="protein sequence ID" value="GAA3667361.1"/>
    <property type="molecule type" value="Genomic_DNA"/>
</dbReference>
<dbReference type="Proteomes" id="UP001500902">
    <property type="component" value="Unassembled WGS sequence"/>
</dbReference>
<dbReference type="RefSeq" id="WP_344878108.1">
    <property type="nucleotide sequence ID" value="NZ_BAAAZP010000067.1"/>
</dbReference>
<evidence type="ECO:0000259" key="1">
    <source>
        <dbReference type="Pfam" id="PF18075"/>
    </source>
</evidence>
<reference evidence="3" key="1">
    <citation type="journal article" date="2019" name="Int. J. Syst. Evol. Microbiol.">
        <title>The Global Catalogue of Microorganisms (GCM) 10K type strain sequencing project: providing services to taxonomists for standard genome sequencing and annotation.</title>
        <authorList>
            <consortium name="The Broad Institute Genomics Platform"/>
            <consortium name="The Broad Institute Genome Sequencing Center for Infectious Disease"/>
            <person name="Wu L."/>
            <person name="Ma J."/>
        </authorList>
    </citation>
    <scope>NUCLEOTIDE SEQUENCE [LARGE SCALE GENOMIC DNA]</scope>
    <source>
        <strain evidence="3">JCM 16904</strain>
    </source>
</reference>
<organism evidence="2 3">
    <name type="scientific">Nonomuraea antimicrobica</name>
    <dbReference type="NCBI Taxonomy" id="561173"/>
    <lineage>
        <taxon>Bacteria</taxon>
        <taxon>Bacillati</taxon>
        <taxon>Actinomycetota</taxon>
        <taxon>Actinomycetes</taxon>
        <taxon>Streptosporangiales</taxon>
        <taxon>Streptosporangiaceae</taxon>
        <taxon>Nonomuraea</taxon>
    </lineage>
</organism>
<comment type="caution">
    <text evidence="2">The sequence shown here is derived from an EMBL/GenBank/DDBJ whole genome shotgun (WGS) entry which is preliminary data.</text>
</comment>
<dbReference type="Pfam" id="PF18075">
    <property type="entry name" value="FtsX_ECD"/>
    <property type="match status" value="1"/>
</dbReference>
<dbReference type="InterPro" id="IPR040690">
    <property type="entry name" value="FtsX_ECD"/>
</dbReference>
<keyword evidence="3" id="KW-1185">Reference proteome</keyword>
<sequence length="220" mass="23606">MNSIEERLRDAMAARAEIVGDDDRPLPAPRPRRSSGGGLVRVAAVVLTVSVTALGVVRLAAPSPESQESIVAMSLSGTVPSGGPEVSVFLCKDGDPIPSCAGGGITRSERMNLQRELEARPEVEGIRFEDRQQAWDNFRRQHEDDPQLLKAMTPTDMPESFRARIRAGADSSAVAQAASELPGVSLSVDQACIIDNSPPWGIVKRLLGWSEQCSFTGEGR</sequence>
<proteinExistence type="predicted"/>
<evidence type="ECO:0000313" key="2">
    <source>
        <dbReference type="EMBL" id="GAA3667361.1"/>
    </source>
</evidence>
<evidence type="ECO:0000313" key="3">
    <source>
        <dbReference type="Proteomes" id="UP001500902"/>
    </source>
</evidence>
<accession>A0ABP7BSM1</accession>
<name>A0ABP7BSM1_9ACTN</name>
<protein>
    <recommendedName>
        <fullName evidence="1">FtsX extracellular domain-containing protein</fullName>
    </recommendedName>
</protein>
<feature type="domain" description="FtsX extracellular" evidence="1">
    <location>
        <begin position="85"/>
        <end position="185"/>
    </location>
</feature>
<gene>
    <name evidence="2" type="ORF">GCM10022224_034440</name>
</gene>